<gene>
    <name evidence="2" type="ORF">ECRASSUSDP1_LOCUS6447</name>
</gene>
<sequence length="461" mass="54028">MARRIEQSPTITIEGISESSKRPYSSNYHEKFSKQEINMIGKKGREELKKVLNDVHGGKPIFEYPVLSFDRENNQANLSVDDLNSHHTSVGKKLWKYLSKDILDKYKSVEKVHAINICHSRKKYEEREKRLLSKFTYGKYVEELREEHHIDQKRRKKLYRKRLMSKNFRESGSMKRRNSRRGSINLKFIEGLHHQKDSESGSSRRRGLSKEFGNSKPGDKENSSDNFSDFSRDHSKTVDDPFNKSHPNPEELEQTVVKELEDEDNISDQLSQKKLHRRKSLKKSSFKLRKSQSKGKYVSSFSKDARSKKDPQGVIRLQKAISGDKKKHKKTSPTKVLIPKVKKLRKKLFYNLQDVGYLNSLGQRMKIPELPRMVFIKPRVVSFKKRERPCTAASSNNRRSISKGSNKSHKKPLRYAKTAKNDYWDGYSSKNMRSRQSQSTFEKRSQSMRKRLHEIEKAMFP</sequence>
<feature type="region of interest" description="Disordered" evidence="1">
    <location>
        <begin position="262"/>
        <end position="333"/>
    </location>
</feature>
<feature type="compositionally biased region" description="Polar residues" evidence="1">
    <location>
        <begin position="428"/>
        <end position="440"/>
    </location>
</feature>
<dbReference type="AlphaFoldDB" id="A0AAD1U9Z8"/>
<feature type="compositionally biased region" description="Basic residues" evidence="1">
    <location>
        <begin position="151"/>
        <end position="164"/>
    </location>
</feature>
<keyword evidence="3" id="KW-1185">Reference proteome</keyword>
<organism evidence="2 3">
    <name type="scientific">Euplotes crassus</name>
    <dbReference type="NCBI Taxonomy" id="5936"/>
    <lineage>
        <taxon>Eukaryota</taxon>
        <taxon>Sar</taxon>
        <taxon>Alveolata</taxon>
        <taxon>Ciliophora</taxon>
        <taxon>Intramacronucleata</taxon>
        <taxon>Spirotrichea</taxon>
        <taxon>Hypotrichia</taxon>
        <taxon>Euplotida</taxon>
        <taxon>Euplotidae</taxon>
        <taxon>Moneuplotes</taxon>
    </lineage>
</organism>
<feature type="compositionally biased region" description="Basic and acidic residues" evidence="1">
    <location>
        <begin position="230"/>
        <end position="249"/>
    </location>
</feature>
<evidence type="ECO:0000256" key="1">
    <source>
        <dbReference type="SAM" id="MobiDB-lite"/>
    </source>
</evidence>
<feature type="compositionally biased region" description="Basic residues" evidence="1">
    <location>
        <begin position="273"/>
        <end position="293"/>
    </location>
</feature>
<name>A0AAD1U9Z8_EUPCR</name>
<reference evidence="2" key="1">
    <citation type="submission" date="2023-07" db="EMBL/GenBank/DDBJ databases">
        <authorList>
            <consortium name="AG Swart"/>
            <person name="Singh M."/>
            <person name="Singh A."/>
            <person name="Seah K."/>
            <person name="Emmerich C."/>
        </authorList>
    </citation>
    <scope>NUCLEOTIDE SEQUENCE</scope>
    <source>
        <strain evidence="2">DP1</strain>
    </source>
</reference>
<feature type="compositionally biased region" description="Basic and acidic residues" evidence="1">
    <location>
        <begin position="190"/>
        <end position="199"/>
    </location>
</feature>
<dbReference type="EMBL" id="CAMPGE010006251">
    <property type="protein sequence ID" value="CAI2365097.1"/>
    <property type="molecule type" value="Genomic_DNA"/>
</dbReference>
<comment type="caution">
    <text evidence="2">The sequence shown here is derived from an EMBL/GenBank/DDBJ whole genome shotgun (WGS) entry which is preliminary data.</text>
</comment>
<accession>A0AAD1U9Z8</accession>
<proteinExistence type="predicted"/>
<feature type="region of interest" description="Disordered" evidence="1">
    <location>
        <begin position="151"/>
        <end position="249"/>
    </location>
</feature>
<evidence type="ECO:0000313" key="3">
    <source>
        <dbReference type="Proteomes" id="UP001295684"/>
    </source>
</evidence>
<feature type="compositionally biased region" description="Polar residues" evidence="1">
    <location>
        <begin position="392"/>
        <end position="405"/>
    </location>
</feature>
<protein>
    <submittedName>
        <fullName evidence="2">Uncharacterized protein</fullName>
    </submittedName>
</protein>
<feature type="region of interest" description="Disordered" evidence="1">
    <location>
        <begin position="1"/>
        <end position="28"/>
    </location>
</feature>
<dbReference type="Proteomes" id="UP001295684">
    <property type="component" value="Unassembled WGS sequence"/>
</dbReference>
<feature type="region of interest" description="Disordered" evidence="1">
    <location>
        <begin position="386"/>
        <end position="449"/>
    </location>
</feature>
<evidence type="ECO:0000313" key="2">
    <source>
        <dbReference type="EMBL" id="CAI2365097.1"/>
    </source>
</evidence>